<feature type="binding site" evidence="2">
    <location>
        <position position="309"/>
    </location>
    <ligand>
        <name>substrate</name>
    </ligand>
</feature>
<sequence>MMEPLVDPDLTAAIEASRQDMHRQQNRHPSSQASQDNFVDLTNDSGNDSDIEEIFPKSKSVVSSESEDEHEHEQLQRALAMSMEPTHDETNPPENPQPVNHANAPHEVSASSAGSLLGMNRKQMEEERLARLAKRKAEDISSSPPAQVSGKAPRTQASPSRHYITPRNPFRSAPQASMARVRSRTEVCRQLASNAPNVNIQPTSRSVAQWPLGAVKKTHVTGFPRSGNEITIEEVIQRDDLELGVFSSYLWDMPWLYSKFNNSSTRILFIMQANDEETQKQYRQDVSNMPNFRLCFPPMEPQVFCMHSKLLLMFHPGYLRIAVPSANLTPTDWGEDRLMENTVFLIDLPRLEAPDAGKTPFYNELVYFLQASDLHRNIVKKLDEFDFTETKRYAFVHTVGGTNTDGKWQRTGFSGLGRAIKTLGLETNAPVNVDYIASSLGNINTPFLRSIYLACKGDNALLDYELRTANQRREPSTEVLAHNQECLDHFRIYFPSDETARDVHPNAKDAIGTICFNPAWWSGANFPRDNLRDCVSERGVLMHNKLAFVHPSTPIEMPDNKECHGWAYVGSANLSESAWGRIVKDPKTKSLKMNCRNWECGVIVPIINEKKTGEKGKGLEAHGTVPSAPLPVEVFKDTVPVPMRVPAAPLSEHRKPFFFGV</sequence>
<dbReference type="OrthoDB" id="47785at2759"/>
<evidence type="ECO:0000256" key="3">
    <source>
        <dbReference type="PIRSR" id="PIRSR610347-3"/>
    </source>
</evidence>
<comment type="caution">
    <text evidence="5">The sequence shown here is derived from an EMBL/GenBank/DDBJ whole genome shotgun (WGS) entry which is preliminary data.</text>
</comment>
<evidence type="ECO:0000313" key="5">
    <source>
        <dbReference type="EMBL" id="KAJ5471109.1"/>
    </source>
</evidence>
<dbReference type="GO" id="GO:0003697">
    <property type="term" value="F:single-stranded DNA binding"/>
    <property type="evidence" value="ECO:0007669"/>
    <property type="project" value="TreeGrafter"/>
</dbReference>
<keyword evidence="6" id="KW-1185">Reference proteome</keyword>
<feature type="compositionally biased region" description="Polar residues" evidence="4">
    <location>
        <begin position="27"/>
        <end position="46"/>
    </location>
</feature>
<evidence type="ECO:0000256" key="4">
    <source>
        <dbReference type="SAM" id="MobiDB-lite"/>
    </source>
</evidence>
<dbReference type="Proteomes" id="UP001147760">
    <property type="component" value="Unassembled WGS sequence"/>
</dbReference>
<dbReference type="GO" id="GO:0005634">
    <property type="term" value="C:nucleus"/>
    <property type="evidence" value="ECO:0007669"/>
    <property type="project" value="InterPro"/>
</dbReference>
<dbReference type="PANTHER" id="PTHR12415:SF4">
    <property type="entry name" value="TYROSYL-DNA PHOSPHODIESTERASE DOMAIN-CONTAINING PROTEIN"/>
    <property type="match status" value="1"/>
</dbReference>
<dbReference type="PANTHER" id="PTHR12415">
    <property type="entry name" value="TYROSYL-DNA PHOSPHODIESTERASE 1"/>
    <property type="match status" value="1"/>
</dbReference>
<name>A0A9W9WP79_9EURO</name>
<feature type="active site" description="Nucleophile" evidence="1">
    <location>
        <position position="307"/>
    </location>
</feature>
<gene>
    <name evidence="5" type="ORF">N7530_008466</name>
</gene>
<reference evidence="5" key="2">
    <citation type="journal article" date="2023" name="IMA Fungus">
        <title>Comparative genomic study of the Penicillium genus elucidates a diverse pangenome and 15 lateral gene transfer events.</title>
        <authorList>
            <person name="Petersen C."/>
            <person name="Sorensen T."/>
            <person name="Nielsen M.R."/>
            <person name="Sondergaard T.E."/>
            <person name="Sorensen J.L."/>
            <person name="Fitzpatrick D.A."/>
            <person name="Frisvad J.C."/>
            <person name="Nielsen K.L."/>
        </authorList>
    </citation>
    <scope>NUCLEOTIDE SEQUENCE</scope>
    <source>
        <strain evidence="5">IBT 17660</strain>
    </source>
</reference>
<feature type="site" description="Interaction with DNA" evidence="3">
    <location>
        <position position="575"/>
    </location>
</feature>
<reference evidence="5" key="1">
    <citation type="submission" date="2022-12" db="EMBL/GenBank/DDBJ databases">
        <authorList>
            <person name="Petersen C."/>
        </authorList>
    </citation>
    <scope>NUCLEOTIDE SEQUENCE</scope>
    <source>
        <strain evidence="5">IBT 17660</strain>
    </source>
</reference>
<dbReference type="AlphaFoldDB" id="A0A9W9WP79"/>
<dbReference type="InterPro" id="IPR010347">
    <property type="entry name" value="Tdp1"/>
</dbReference>
<accession>A0A9W9WP79</accession>
<dbReference type="CDD" id="cd09122">
    <property type="entry name" value="PLDc_Tdp1_1"/>
    <property type="match status" value="1"/>
</dbReference>
<evidence type="ECO:0000256" key="2">
    <source>
        <dbReference type="PIRSR" id="PIRSR610347-2"/>
    </source>
</evidence>
<proteinExistence type="predicted"/>
<dbReference type="EMBL" id="JAPWDO010000005">
    <property type="protein sequence ID" value="KAJ5471109.1"/>
    <property type="molecule type" value="Genomic_DNA"/>
</dbReference>
<dbReference type="SUPFAM" id="SSF56024">
    <property type="entry name" value="Phospholipase D/nuclease"/>
    <property type="match status" value="2"/>
</dbReference>
<feature type="active site" description="Proton donor/acceptor" evidence="1">
    <location>
        <position position="550"/>
    </location>
</feature>
<dbReference type="GO" id="GO:0017005">
    <property type="term" value="F:3'-tyrosyl-DNA phosphodiesterase activity"/>
    <property type="evidence" value="ECO:0007669"/>
    <property type="project" value="TreeGrafter"/>
</dbReference>
<evidence type="ECO:0000256" key="1">
    <source>
        <dbReference type="PIRSR" id="PIRSR610347-1"/>
    </source>
</evidence>
<feature type="compositionally biased region" description="Basic and acidic residues" evidence="4">
    <location>
        <begin position="122"/>
        <end position="139"/>
    </location>
</feature>
<dbReference type="GO" id="GO:0003690">
    <property type="term" value="F:double-stranded DNA binding"/>
    <property type="evidence" value="ECO:0007669"/>
    <property type="project" value="TreeGrafter"/>
</dbReference>
<dbReference type="Pfam" id="PF06087">
    <property type="entry name" value="Tyr-DNA_phospho"/>
    <property type="match status" value="1"/>
</dbReference>
<evidence type="ECO:0000313" key="6">
    <source>
        <dbReference type="Proteomes" id="UP001147760"/>
    </source>
</evidence>
<evidence type="ECO:0008006" key="7">
    <source>
        <dbReference type="Google" id="ProtNLM"/>
    </source>
</evidence>
<protein>
    <recommendedName>
        <fullName evidence="7">PLD phosphodiesterase domain-containing protein</fullName>
    </recommendedName>
</protein>
<dbReference type="Gene3D" id="3.30.870.10">
    <property type="entry name" value="Endonuclease Chain A"/>
    <property type="match status" value="2"/>
</dbReference>
<organism evidence="5 6">
    <name type="scientific">Penicillium desertorum</name>
    <dbReference type="NCBI Taxonomy" id="1303715"/>
    <lineage>
        <taxon>Eukaryota</taxon>
        <taxon>Fungi</taxon>
        <taxon>Dikarya</taxon>
        <taxon>Ascomycota</taxon>
        <taxon>Pezizomycotina</taxon>
        <taxon>Eurotiomycetes</taxon>
        <taxon>Eurotiomycetidae</taxon>
        <taxon>Eurotiales</taxon>
        <taxon>Aspergillaceae</taxon>
        <taxon>Penicillium</taxon>
    </lineage>
</organism>
<dbReference type="GO" id="GO:0006281">
    <property type="term" value="P:DNA repair"/>
    <property type="evidence" value="ECO:0007669"/>
    <property type="project" value="InterPro"/>
</dbReference>
<feature type="region of interest" description="Disordered" evidence="4">
    <location>
        <begin position="1"/>
        <end position="177"/>
    </location>
</feature>